<feature type="domain" description="Leucine-rich repeat-containing N-terminal plant-type" evidence="11">
    <location>
        <begin position="27"/>
        <end position="69"/>
    </location>
</feature>
<keyword evidence="9" id="KW-0325">Glycoprotein</keyword>
<keyword evidence="7" id="KW-0472">Membrane</keyword>
<evidence type="ECO:0000256" key="8">
    <source>
        <dbReference type="ARBA" id="ARBA00023170"/>
    </source>
</evidence>
<evidence type="ECO:0000313" key="12">
    <source>
        <dbReference type="EMBL" id="KAK4608818.1"/>
    </source>
</evidence>
<dbReference type="PANTHER" id="PTHR48063:SF35">
    <property type="entry name" value="RECEPTOR-LIKE PROTEIN 12"/>
    <property type="match status" value="1"/>
</dbReference>
<evidence type="ECO:0000256" key="9">
    <source>
        <dbReference type="ARBA" id="ARBA00023180"/>
    </source>
</evidence>
<comment type="caution">
    <text evidence="12">The sequence shown here is derived from an EMBL/GenBank/DDBJ whole genome shotgun (WGS) entry which is preliminary data.</text>
</comment>
<dbReference type="PANTHER" id="PTHR48063">
    <property type="entry name" value="LRR RECEPTOR-LIKE KINASE"/>
    <property type="match status" value="1"/>
</dbReference>
<dbReference type="InterPro" id="IPR046956">
    <property type="entry name" value="RLP23-like"/>
</dbReference>
<dbReference type="Proteomes" id="UP001324115">
    <property type="component" value="Unassembled WGS sequence"/>
</dbReference>
<keyword evidence="2" id="KW-0433">Leucine-rich repeat</keyword>
<evidence type="ECO:0000256" key="6">
    <source>
        <dbReference type="ARBA" id="ARBA00022989"/>
    </source>
</evidence>
<gene>
    <name evidence="12" type="ORF">RGQ29_002273</name>
</gene>
<organism evidence="12 13">
    <name type="scientific">Quercus rubra</name>
    <name type="common">Northern red oak</name>
    <name type="synonym">Quercus borealis</name>
    <dbReference type="NCBI Taxonomy" id="3512"/>
    <lineage>
        <taxon>Eukaryota</taxon>
        <taxon>Viridiplantae</taxon>
        <taxon>Streptophyta</taxon>
        <taxon>Embryophyta</taxon>
        <taxon>Tracheophyta</taxon>
        <taxon>Spermatophyta</taxon>
        <taxon>Magnoliopsida</taxon>
        <taxon>eudicotyledons</taxon>
        <taxon>Gunneridae</taxon>
        <taxon>Pentapetalae</taxon>
        <taxon>rosids</taxon>
        <taxon>fabids</taxon>
        <taxon>Fagales</taxon>
        <taxon>Fagaceae</taxon>
        <taxon>Quercus</taxon>
    </lineage>
</organism>
<keyword evidence="3" id="KW-0812">Transmembrane</keyword>
<evidence type="ECO:0000313" key="13">
    <source>
        <dbReference type="Proteomes" id="UP001324115"/>
    </source>
</evidence>
<dbReference type="AlphaFoldDB" id="A0AAN7G976"/>
<dbReference type="Pfam" id="PF08263">
    <property type="entry name" value="LRRNT_2"/>
    <property type="match status" value="1"/>
</dbReference>
<accession>A0AAN7G976</accession>
<evidence type="ECO:0000256" key="10">
    <source>
        <dbReference type="SAM" id="SignalP"/>
    </source>
</evidence>
<evidence type="ECO:0000256" key="4">
    <source>
        <dbReference type="ARBA" id="ARBA00022729"/>
    </source>
</evidence>
<proteinExistence type="predicted"/>
<feature type="chain" id="PRO_5042951987" description="Leucine-rich repeat-containing N-terminal plant-type domain-containing protein" evidence="10">
    <location>
        <begin position="21"/>
        <end position="85"/>
    </location>
</feature>
<dbReference type="GO" id="GO:0016020">
    <property type="term" value="C:membrane"/>
    <property type="evidence" value="ECO:0007669"/>
    <property type="project" value="UniProtKB-SubCell"/>
</dbReference>
<dbReference type="Gene3D" id="3.80.10.10">
    <property type="entry name" value="Ribonuclease Inhibitor"/>
    <property type="match status" value="1"/>
</dbReference>
<dbReference type="InterPro" id="IPR013210">
    <property type="entry name" value="LRR_N_plant-typ"/>
</dbReference>
<keyword evidence="6" id="KW-1133">Transmembrane helix</keyword>
<evidence type="ECO:0000256" key="5">
    <source>
        <dbReference type="ARBA" id="ARBA00022737"/>
    </source>
</evidence>
<evidence type="ECO:0000256" key="1">
    <source>
        <dbReference type="ARBA" id="ARBA00004479"/>
    </source>
</evidence>
<keyword evidence="13" id="KW-1185">Reference proteome</keyword>
<keyword evidence="4 10" id="KW-0732">Signal</keyword>
<evidence type="ECO:0000259" key="11">
    <source>
        <dbReference type="Pfam" id="PF08263"/>
    </source>
</evidence>
<protein>
    <recommendedName>
        <fullName evidence="11">Leucine-rich repeat-containing N-terminal plant-type domain-containing protein</fullName>
    </recommendedName>
</protein>
<evidence type="ECO:0000256" key="2">
    <source>
        <dbReference type="ARBA" id="ARBA00022614"/>
    </source>
</evidence>
<name>A0AAN7G976_QUERU</name>
<keyword evidence="8" id="KW-0675">Receptor</keyword>
<dbReference type="InterPro" id="IPR032675">
    <property type="entry name" value="LRR_dom_sf"/>
</dbReference>
<reference evidence="12 13" key="1">
    <citation type="journal article" date="2023" name="G3 (Bethesda)">
        <title>A haplotype-resolved chromosome-scale genome for Quercus rubra L. provides insights into the genetics of adaptive traits for red oak species.</title>
        <authorList>
            <person name="Kapoor B."/>
            <person name="Jenkins J."/>
            <person name="Schmutz J."/>
            <person name="Zhebentyayeva T."/>
            <person name="Kuelheim C."/>
            <person name="Coggeshall M."/>
            <person name="Heim C."/>
            <person name="Lasky J.R."/>
            <person name="Leites L."/>
            <person name="Islam-Faridi N."/>
            <person name="Romero-Severson J."/>
            <person name="DeLeo V.L."/>
            <person name="Lucas S.M."/>
            <person name="Lazic D."/>
            <person name="Gailing O."/>
            <person name="Carlson J."/>
            <person name="Staton M."/>
        </authorList>
    </citation>
    <scope>NUCLEOTIDE SEQUENCE [LARGE SCALE GENOMIC DNA]</scope>
    <source>
        <strain evidence="12">Pseudo-F2</strain>
    </source>
</reference>
<keyword evidence="5" id="KW-0677">Repeat</keyword>
<sequence length="85" mass="9893">MEWPLVKFFLWALLFILIRGNKCCMEEERIGLLEFKGFLKSNIKNTNLLLSWVNKAKSECCNWEGVRCNATKGHVIELSQQFVAI</sequence>
<evidence type="ECO:0000256" key="7">
    <source>
        <dbReference type="ARBA" id="ARBA00023136"/>
    </source>
</evidence>
<evidence type="ECO:0000256" key="3">
    <source>
        <dbReference type="ARBA" id="ARBA00022692"/>
    </source>
</evidence>
<comment type="subcellular location">
    <subcellularLocation>
        <location evidence="1">Membrane</location>
        <topology evidence="1">Single-pass type I membrane protein</topology>
    </subcellularLocation>
</comment>
<dbReference type="EMBL" id="JAXUIC010000001">
    <property type="protein sequence ID" value="KAK4608818.1"/>
    <property type="molecule type" value="Genomic_DNA"/>
</dbReference>
<feature type="signal peptide" evidence="10">
    <location>
        <begin position="1"/>
        <end position="20"/>
    </location>
</feature>